<gene>
    <name evidence="1" type="ORF">PAN31117_04655</name>
</gene>
<dbReference type="EMBL" id="CABPSP010000016">
    <property type="protein sequence ID" value="VVE73211.1"/>
    <property type="molecule type" value="Genomic_DNA"/>
</dbReference>
<name>A0A5E5AHM0_9BURK</name>
<organism evidence="1 2">
    <name type="scientific">Pandoraea anapnoica</name>
    <dbReference type="NCBI Taxonomy" id="2508301"/>
    <lineage>
        <taxon>Bacteria</taxon>
        <taxon>Pseudomonadati</taxon>
        <taxon>Pseudomonadota</taxon>
        <taxon>Betaproteobacteria</taxon>
        <taxon>Burkholderiales</taxon>
        <taxon>Burkholderiaceae</taxon>
        <taxon>Pandoraea</taxon>
    </lineage>
</organism>
<reference evidence="1 2" key="1">
    <citation type="submission" date="2019-08" db="EMBL/GenBank/DDBJ databases">
        <authorList>
            <person name="Peeters C."/>
        </authorList>
    </citation>
    <scope>NUCLEOTIDE SEQUENCE [LARGE SCALE GENOMIC DNA]</scope>
    <source>
        <strain evidence="1 2">LMG 31117</strain>
    </source>
</reference>
<accession>A0A5E5AHM0</accession>
<evidence type="ECO:0000313" key="1">
    <source>
        <dbReference type="EMBL" id="VVE73211.1"/>
    </source>
</evidence>
<proteinExistence type="predicted"/>
<dbReference type="AlphaFoldDB" id="A0A5E5AHM0"/>
<evidence type="ECO:0000313" key="2">
    <source>
        <dbReference type="Proteomes" id="UP000383122"/>
    </source>
</evidence>
<sequence length="294" mass="32430">MHLERDDLEHSYAWSFGYRQPISPLISTSFSWHNEGHITDHHRDGFGVQLWAGKTGIFGGLDAGVGFGPYRYFDTVAVGSNRAYRNRHGVGLIYSAYVGWPFARRWSATFQGDWVRASEGVRTNAYTIGLTYRFAALHRDMREPSQRPSIGSNTLSLLGGLSVVNSLTSQNAGAYAIEFRRSMTSSMDGTLSLLREGRSDIGERRGVAAQVWLRKGLANDRLALGLGIGPYVAWKRYQPNPEASGRQSTIAGLLTMAADLKPSERVSLSASWSRVVSRAGRDSDIFLAGVGFQF</sequence>
<dbReference type="Proteomes" id="UP000383122">
    <property type="component" value="Unassembled WGS sequence"/>
</dbReference>
<keyword evidence="2" id="KW-1185">Reference proteome</keyword>
<protein>
    <submittedName>
        <fullName evidence="1">Uncharacterized protein</fullName>
    </submittedName>
</protein>